<proteinExistence type="predicted"/>
<dbReference type="PANTHER" id="PTHR23120:SF45">
    <property type="entry name" value="MAESTRO HEAT LIKE REPEAT FAMILY MEMBER 1"/>
    <property type="match status" value="1"/>
</dbReference>
<keyword evidence="3" id="KW-1185">Reference proteome</keyword>
<dbReference type="GO" id="GO:0005737">
    <property type="term" value="C:cytoplasm"/>
    <property type="evidence" value="ECO:0007669"/>
    <property type="project" value="TreeGrafter"/>
</dbReference>
<dbReference type="Pfam" id="PF23210">
    <property type="entry name" value="HEAT_Maestro_2"/>
    <property type="match status" value="1"/>
</dbReference>
<name>A0A5E4BD83_MARMO</name>
<dbReference type="EMBL" id="CABDUW010000384">
    <property type="protein sequence ID" value="VTJ67528.1"/>
    <property type="molecule type" value="Genomic_DNA"/>
</dbReference>
<evidence type="ECO:0000259" key="1">
    <source>
        <dbReference type="Pfam" id="PF23210"/>
    </source>
</evidence>
<dbReference type="InterPro" id="IPR055408">
    <property type="entry name" value="HEAT_MROH2B-like"/>
</dbReference>
<dbReference type="AlphaFoldDB" id="A0A5E4BD83"/>
<protein>
    <recommendedName>
        <fullName evidence="1">MROH2B-like HEAT-repeats domain-containing protein</fullName>
    </recommendedName>
</protein>
<accession>A0A5E4BD83</accession>
<reference evidence="2" key="1">
    <citation type="submission" date="2019-04" db="EMBL/GenBank/DDBJ databases">
        <authorList>
            <person name="Alioto T."/>
            <person name="Alioto T."/>
        </authorList>
    </citation>
    <scope>NUCLEOTIDE SEQUENCE [LARGE SCALE GENOMIC DNA]</scope>
</reference>
<organism evidence="2 3">
    <name type="scientific">Marmota monax</name>
    <name type="common">Woodchuck</name>
    <dbReference type="NCBI Taxonomy" id="9995"/>
    <lineage>
        <taxon>Eukaryota</taxon>
        <taxon>Metazoa</taxon>
        <taxon>Chordata</taxon>
        <taxon>Craniata</taxon>
        <taxon>Vertebrata</taxon>
        <taxon>Euteleostomi</taxon>
        <taxon>Mammalia</taxon>
        <taxon>Eutheria</taxon>
        <taxon>Euarchontoglires</taxon>
        <taxon>Glires</taxon>
        <taxon>Rodentia</taxon>
        <taxon>Sciuromorpha</taxon>
        <taxon>Sciuridae</taxon>
        <taxon>Xerinae</taxon>
        <taxon>Marmotini</taxon>
        <taxon>Marmota</taxon>
    </lineage>
</organism>
<dbReference type="PANTHER" id="PTHR23120">
    <property type="entry name" value="MAESTRO-RELATED HEAT DOMAIN-CONTAINING"/>
    <property type="match status" value="1"/>
</dbReference>
<dbReference type="Proteomes" id="UP000335636">
    <property type="component" value="Unassembled WGS sequence"/>
</dbReference>
<dbReference type="InterPro" id="IPR045206">
    <property type="entry name" value="Maestro_heat-like_prot"/>
</dbReference>
<feature type="non-terminal residue" evidence="2">
    <location>
        <position position="188"/>
    </location>
</feature>
<evidence type="ECO:0000313" key="3">
    <source>
        <dbReference type="Proteomes" id="UP000335636"/>
    </source>
</evidence>
<feature type="domain" description="MROH2B-like HEAT-repeats" evidence="1">
    <location>
        <begin position="100"/>
        <end position="184"/>
    </location>
</feature>
<sequence length="188" mass="21778">MRKVRRALLNFIETLSQYDYLTLSQGNVVIDYLIKLSLSNSSNEEDIRIMCFKILQMVSLPILITLVCHPSNILAFVTLSKAATEIALKARTLGQVPYLSSFHLMRRLPSETTDLSCDVGQVWKKEIPQMLRILDDNTEKTLNQKEWEERLLHFSGRSLVAINDDDWLEKLAKTILEKINYFNDDEEK</sequence>
<gene>
    <name evidence="2" type="ORF">MONAX_5E025617</name>
</gene>
<comment type="caution">
    <text evidence="2">The sequence shown here is derived from an EMBL/GenBank/DDBJ whole genome shotgun (WGS) entry which is preliminary data.</text>
</comment>
<evidence type="ECO:0000313" key="2">
    <source>
        <dbReference type="EMBL" id="VTJ67528.1"/>
    </source>
</evidence>